<protein>
    <submittedName>
        <fullName evidence="3">Uncharacterized protein</fullName>
    </submittedName>
</protein>
<comment type="caution">
    <text evidence="3">The sequence shown here is derived from an EMBL/GenBank/DDBJ whole genome shotgun (WGS) entry which is preliminary data.</text>
</comment>
<sequence>MTKEQVRLFDPSAAHPPPSDGPLPFVDIVSVDSQHVAAAVWLSRCFVPAIRENLELDYDKAHEIIRQNKRLEYVSGDDITVAKPNAQVRALVDYHVSGLPLALLTEGHLRDQVVAAVTSTFTNLASQQTSSWLFFQTETAHSTTYLYNIFFAVQNTQTGGAMMGLLLSWIITVDVRKELLLGITLNDTRSYAVRLRDLRVRMKL</sequence>
<dbReference type="Gene3D" id="3.40.198.10">
    <property type="entry name" value="Delta-endotoxin CytB-like"/>
    <property type="match status" value="1"/>
</dbReference>
<dbReference type="Pfam" id="PF01338">
    <property type="entry name" value="Bac_thur_toxin"/>
    <property type="match status" value="1"/>
</dbReference>
<comment type="similarity">
    <text evidence="1">Belongs to the cyt1/cyt2 endotoxin family.</text>
</comment>
<dbReference type="SUPFAM" id="SSF55676">
    <property type="entry name" value="CytB endotoxin-like"/>
    <property type="match status" value="1"/>
</dbReference>
<keyword evidence="2" id="KW-0749">Sporulation</keyword>
<dbReference type="InterPro" id="IPR035918">
    <property type="entry name" value="CytB_endotoxin-like_sf"/>
</dbReference>
<keyword evidence="4" id="KW-1185">Reference proteome</keyword>
<dbReference type="EMBL" id="JAQNDO010000001">
    <property type="protein sequence ID" value="MDC0746415.1"/>
    <property type="molecule type" value="Genomic_DNA"/>
</dbReference>
<organism evidence="3 4">
    <name type="scientific">Polyangium mundeleinium</name>
    <dbReference type="NCBI Taxonomy" id="2995306"/>
    <lineage>
        <taxon>Bacteria</taxon>
        <taxon>Pseudomonadati</taxon>
        <taxon>Myxococcota</taxon>
        <taxon>Polyangia</taxon>
        <taxon>Polyangiales</taxon>
        <taxon>Polyangiaceae</taxon>
        <taxon>Polyangium</taxon>
    </lineage>
</organism>
<dbReference type="InterPro" id="IPR001615">
    <property type="entry name" value="Endotoxin_CytB"/>
</dbReference>
<evidence type="ECO:0000256" key="1">
    <source>
        <dbReference type="ARBA" id="ARBA00009676"/>
    </source>
</evidence>
<dbReference type="Proteomes" id="UP001221411">
    <property type="component" value="Unassembled WGS sequence"/>
</dbReference>
<evidence type="ECO:0000256" key="2">
    <source>
        <dbReference type="ARBA" id="ARBA00022969"/>
    </source>
</evidence>
<dbReference type="RefSeq" id="WP_271924797.1">
    <property type="nucleotide sequence ID" value="NZ_JAQNDO010000001.1"/>
</dbReference>
<reference evidence="3 4" key="1">
    <citation type="submission" date="2022-11" db="EMBL/GenBank/DDBJ databases">
        <title>Minimal conservation of predation-associated metabolite biosynthetic gene clusters underscores biosynthetic potential of Myxococcota including descriptions for ten novel species: Archangium lansinium sp. nov., Myxococcus landrumus sp. nov., Nannocystis bai.</title>
        <authorList>
            <person name="Ahearne A."/>
            <person name="Stevens C."/>
            <person name="Dowd S."/>
        </authorList>
    </citation>
    <scope>NUCLEOTIDE SEQUENCE [LARGE SCALE GENOMIC DNA]</scope>
    <source>
        <strain evidence="3 4">RJM3</strain>
    </source>
</reference>
<gene>
    <name evidence="3" type="ORF">POL67_34115</name>
</gene>
<accession>A0ABT5EX75</accession>
<evidence type="ECO:0000313" key="4">
    <source>
        <dbReference type="Proteomes" id="UP001221411"/>
    </source>
</evidence>
<evidence type="ECO:0000313" key="3">
    <source>
        <dbReference type="EMBL" id="MDC0746415.1"/>
    </source>
</evidence>
<proteinExistence type="inferred from homology"/>
<name>A0ABT5EX75_9BACT</name>